<comment type="caution">
    <text evidence="1">The sequence shown here is derived from an EMBL/GenBank/DDBJ whole genome shotgun (WGS) entry which is preliminary data.</text>
</comment>
<organism evidence="1 2">
    <name type="scientific">Lichtheimia corymbifera JMRC:FSU:9682</name>
    <dbReference type="NCBI Taxonomy" id="1263082"/>
    <lineage>
        <taxon>Eukaryota</taxon>
        <taxon>Fungi</taxon>
        <taxon>Fungi incertae sedis</taxon>
        <taxon>Mucoromycota</taxon>
        <taxon>Mucoromycotina</taxon>
        <taxon>Mucoromycetes</taxon>
        <taxon>Mucorales</taxon>
        <taxon>Lichtheimiaceae</taxon>
        <taxon>Lichtheimia</taxon>
    </lineage>
</organism>
<evidence type="ECO:0000313" key="1">
    <source>
        <dbReference type="EMBL" id="CDH56197.1"/>
    </source>
</evidence>
<protein>
    <submittedName>
        <fullName evidence="1">Uncharacterized protein</fullName>
    </submittedName>
</protein>
<keyword evidence="2" id="KW-1185">Reference proteome</keyword>
<gene>
    <name evidence="1" type="ORF">LCOR_07272.1</name>
</gene>
<proteinExistence type="predicted"/>
<accession>A0A068S2W3</accession>
<dbReference type="VEuPathDB" id="FungiDB:LCOR_07272.1"/>
<name>A0A068S2W3_9FUNG</name>
<evidence type="ECO:0000313" key="2">
    <source>
        <dbReference type="Proteomes" id="UP000027586"/>
    </source>
</evidence>
<dbReference type="EMBL" id="CBTN010000035">
    <property type="protein sequence ID" value="CDH56197.1"/>
    <property type="molecule type" value="Genomic_DNA"/>
</dbReference>
<sequence>MHLLTKFEVKMSNLKVMDHLRCAWNWLTNLISSSSTCRILPLLPIPICCPIQVQQQPAIDCPASTHHVNPTTVLIRLSLTGWRVHGVCTTLQHSRFLTRHLLLYNPQPPSNVAAFIPAVVVSKVFTALFTALSFYYNTCSCTLLCCDRT</sequence>
<reference evidence="1" key="1">
    <citation type="submission" date="2013-08" db="EMBL/GenBank/DDBJ databases">
        <title>Gene expansion shapes genome architecture in the human pathogen Lichtheimia corymbifera: an evolutionary genomics analysis in the ancient terrestrial Mucorales (Mucoromycotina).</title>
        <authorList>
            <person name="Schwartze V.U."/>
            <person name="Winter S."/>
            <person name="Shelest E."/>
            <person name="Marcet-Houben M."/>
            <person name="Horn F."/>
            <person name="Wehner S."/>
            <person name="Hoffmann K."/>
            <person name="Riege K."/>
            <person name="Sammeth M."/>
            <person name="Nowrousian M."/>
            <person name="Valiante V."/>
            <person name="Linde J."/>
            <person name="Jacobsen I.D."/>
            <person name="Marz M."/>
            <person name="Brakhage A.A."/>
            <person name="Gabaldon T."/>
            <person name="Bocker S."/>
            <person name="Voigt K."/>
        </authorList>
    </citation>
    <scope>NUCLEOTIDE SEQUENCE [LARGE SCALE GENOMIC DNA]</scope>
    <source>
        <strain evidence="1">FSU 9682</strain>
    </source>
</reference>
<dbReference type="Proteomes" id="UP000027586">
    <property type="component" value="Unassembled WGS sequence"/>
</dbReference>
<dbReference type="AlphaFoldDB" id="A0A068S2W3"/>